<evidence type="ECO:0000313" key="4">
    <source>
        <dbReference type="EMBL" id="SFL29737.1"/>
    </source>
</evidence>
<evidence type="ECO:0000313" key="5">
    <source>
        <dbReference type="Proteomes" id="UP000199533"/>
    </source>
</evidence>
<dbReference type="AlphaFoldDB" id="A0A1I4GK50"/>
<dbReference type="RefSeq" id="WP_211753493.1">
    <property type="nucleotide sequence ID" value="NZ_FOSP01000056.1"/>
</dbReference>
<name>A0A1I4GK50_9PROT</name>
<dbReference type="STRING" id="52441.SAMN05216302_10561"/>
<dbReference type="Proteomes" id="UP000199533">
    <property type="component" value="Unassembled WGS sequence"/>
</dbReference>
<feature type="compositionally biased region" description="Basic and acidic residues" evidence="2">
    <location>
        <begin position="290"/>
        <end position="304"/>
    </location>
</feature>
<protein>
    <recommendedName>
        <fullName evidence="3">MobA/VirD2-like nuclease domain-containing protein</fullName>
    </recommendedName>
</protein>
<organism evidence="4 5">
    <name type="scientific">Nitrosomonas aestuarii</name>
    <dbReference type="NCBI Taxonomy" id="52441"/>
    <lineage>
        <taxon>Bacteria</taxon>
        <taxon>Pseudomonadati</taxon>
        <taxon>Pseudomonadota</taxon>
        <taxon>Betaproteobacteria</taxon>
        <taxon>Nitrosomonadales</taxon>
        <taxon>Nitrosomonadaceae</taxon>
        <taxon>Nitrosomonas</taxon>
    </lineage>
</organism>
<evidence type="ECO:0000256" key="1">
    <source>
        <dbReference type="SAM" id="Coils"/>
    </source>
</evidence>
<keyword evidence="5" id="KW-1185">Reference proteome</keyword>
<feature type="domain" description="MobA/VirD2-like nuclease" evidence="3">
    <location>
        <begin position="23"/>
        <end position="146"/>
    </location>
</feature>
<dbReference type="Pfam" id="PF03432">
    <property type="entry name" value="Relaxase"/>
    <property type="match status" value="1"/>
</dbReference>
<feature type="region of interest" description="Disordered" evidence="2">
    <location>
        <begin position="290"/>
        <end position="315"/>
    </location>
</feature>
<dbReference type="EMBL" id="FOSP01000056">
    <property type="protein sequence ID" value="SFL29737.1"/>
    <property type="molecule type" value="Genomic_DNA"/>
</dbReference>
<evidence type="ECO:0000256" key="2">
    <source>
        <dbReference type="SAM" id="MobiDB-lite"/>
    </source>
</evidence>
<sequence>MIIIASQRGGAAKLAAHLLNDRDNDHVELHEVSGFLSDTLDGALQEARAQSMGTRCDQYLFSVSLNPPETEKVYISVFEQAISRIEERMHLQDQPRVIVFHEKEGGRHAHCVWSRIDMKEMKAVNLPFYKNRLMEISREIHLEQGWKLPAGLIERAQSNPLNFTRAQWEHAKRLDDDPRLIKAALKECWAVSDSQKAFESALEQRGYTLTKGDRRGLVAVDWRGEVYSLSKWLDVKTRALKERLGDHAQLPTVAETIAKTDKNLVERMQIFTAEIRQNSRSRVESLLEQKSRMKTRHRDERHNLADTQEQRWQQESADRHAKLNKGLRGLWDRLTGQHSRTKDQNEREAWLALLRDRQQRESLIQRQLEERQALQRNITHVRHERNQEIEHLKTIIFSALPPEMKARLQEQFEQRQVLRNAPSHVLAPIKSDTPLAKVRVTRFDKGIET</sequence>
<reference evidence="5" key="1">
    <citation type="submission" date="2016-10" db="EMBL/GenBank/DDBJ databases">
        <authorList>
            <person name="Varghese N."/>
            <person name="Submissions S."/>
        </authorList>
    </citation>
    <scope>NUCLEOTIDE SEQUENCE [LARGE SCALE GENOMIC DNA]</scope>
    <source>
        <strain evidence="5">Nm69</strain>
    </source>
</reference>
<evidence type="ECO:0000259" key="3">
    <source>
        <dbReference type="Pfam" id="PF03432"/>
    </source>
</evidence>
<gene>
    <name evidence="4" type="ORF">SAMN05216302_10561</name>
</gene>
<feature type="coiled-coil region" evidence="1">
    <location>
        <begin position="357"/>
        <end position="384"/>
    </location>
</feature>
<feature type="compositionally biased region" description="Polar residues" evidence="2">
    <location>
        <begin position="305"/>
        <end position="315"/>
    </location>
</feature>
<keyword evidence="1" id="KW-0175">Coiled coil</keyword>
<accession>A0A1I4GK50</accession>
<proteinExistence type="predicted"/>
<dbReference type="InterPro" id="IPR005094">
    <property type="entry name" value="Endonuclease_MobA/VirD2"/>
</dbReference>